<dbReference type="Proteomes" id="UP001367508">
    <property type="component" value="Unassembled WGS sequence"/>
</dbReference>
<organism evidence="1 2">
    <name type="scientific">Canavalia gladiata</name>
    <name type="common">Sword bean</name>
    <name type="synonym">Dolichos gladiatus</name>
    <dbReference type="NCBI Taxonomy" id="3824"/>
    <lineage>
        <taxon>Eukaryota</taxon>
        <taxon>Viridiplantae</taxon>
        <taxon>Streptophyta</taxon>
        <taxon>Embryophyta</taxon>
        <taxon>Tracheophyta</taxon>
        <taxon>Spermatophyta</taxon>
        <taxon>Magnoliopsida</taxon>
        <taxon>eudicotyledons</taxon>
        <taxon>Gunneridae</taxon>
        <taxon>Pentapetalae</taxon>
        <taxon>rosids</taxon>
        <taxon>fabids</taxon>
        <taxon>Fabales</taxon>
        <taxon>Fabaceae</taxon>
        <taxon>Papilionoideae</taxon>
        <taxon>50 kb inversion clade</taxon>
        <taxon>NPAAA clade</taxon>
        <taxon>indigoferoid/millettioid clade</taxon>
        <taxon>Phaseoleae</taxon>
        <taxon>Canavalia</taxon>
    </lineage>
</organism>
<proteinExistence type="predicted"/>
<evidence type="ECO:0000313" key="2">
    <source>
        <dbReference type="Proteomes" id="UP001367508"/>
    </source>
</evidence>
<accession>A0AAN9MW84</accession>
<name>A0AAN9MW84_CANGL</name>
<gene>
    <name evidence="1" type="ORF">VNO77_04279</name>
</gene>
<dbReference type="AlphaFoldDB" id="A0AAN9MW84"/>
<comment type="caution">
    <text evidence="1">The sequence shown here is derived from an EMBL/GenBank/DDBJ whole genome shotgun (WGS) entry which is preliminary data.</text>
</comment>
<evidence type="ECO:0000313" key="1">
    <source>
        <dbReference type="EMBL" id="KAK7362175.1"/>
    </source>
</evidence>
<sequence length="139" mass="15775">MQRLDSWLRNLFPRLPLLYLQLVSAAGYALDMHHTLKMVVLQFIGTLSCTSNYRGQYAKPRCCFHGSIPVSVLSDAPSYFGKWAVPAHGHGKSSNQDMVTKFRPYSPVEAISIKNQEKVHGEHPACMQPHVAWSKYKWS</sequence>
<reference evidence="1 2" key="1">
    <citation type="submission" date="2024-01" db="EMBL/GenBank/DDBJ databases">
        <title>The genomes of 5 underutilized Papilionoideae crops provide insights into root nodulation and disease resistanc.</title>
        <authorList>
            <person name="Jiang F."/>
        </authorList>
    </citation>
    <scope>NUCLEOTIDE SEQUENCE [LARGE SCALE GENOMIC DNA]</scope>
    <source>
        <strain evidence="1">LVBAO_FW01</strain>
        <tissue evidence="1">Leaves</tissue>
    </source>
</reference>
<dbReference type="EMBL" id="JAYMYQ010000001">
    <property type="protein sequence ID" value="KAK7362175.1"/>
    <property type="molecule type" value="Genomic_DNA"/>
</dbReference>
<keyword evidence="2" id="KW-1185">Reference proteome</keyword>
<protein>
    <submittedName>
        <fullName evidence="1">Uncharacterized protein</fullName>
    </submittedName>
</protein>